<gene>
    <name evidence="9" type="ORF">REJC140_01268</name>
</gene>
<keyword evidence="6 7" id="KW-0472">Membrane</keyword>
<evidence type="ECO:0000256" key="1">
    <source>
        <dbReference type="ARBA" id="ARBA00004651"/>
    </source>
</evidence>
<keyword evidence="4 7" id="KW-0812">Transmembrane</keyword>
<organism evidence="9 10">
    <name type="scientific">Pseudorhizobium endolithicum</name>
    <dbReference type="NCBI Taxonomy" id="1191678"/>
    <lineage>
        <taxon>Bacteria</taxon>
        <taxon>Pseudomonadati</taxon>
        <taxon>Pseudomonadota</taxon>
        <taxon>Alphaproteobacteria</taxon>
        <taxon>Hyphomicrobiales</taxon>
        <taxon>Rhizobiaceae</taxon>
        <taxon>Rhizobium/Agrobacterium group</taxon>
        <taxon>Pseudorhizobium</taxon>
    </lineage>
</organism>
<dbReference type="PROSITE" id="PS50928">
    <property type="entry name" value="ABC_TM1"/>
    <property type="match status" value="2"/>
</dbReference>
<feature type="transmembrane region" description="Helical" evidence="7">
    <location>
        <begin position="409"/>
        <end position="428"/>
    </location>
</feature>
<evidence type="ECO:0000313" key="10">
    <source>
        <dbReference type="Proteomes" id="UP000606921"/>
    </source>
</evidence>
<feature type="transmembrane region" description="Helical" evidence="7">
    <location>
        <begin position="368"/>
        <end position="397"/>
    </location>
</feature>
<feature type="transmembrane region" description="Helical" evidence="7">
    <location>
        <begin position="90"/>
        <end position="114"/>
    </location>
</feature>
<dbReference type="SUPFAM" id="SSF161098">
    <property type="entry name" value="MetI-like"/>
    <property type="match status" value="2"/>
</dbReference>
<comment type="subcellular location">
    <subcellularLocation>
        <location evidence="1">Cell membrane</location>
        <topology evidence="1">Multi-pass membrane protein</topology>
    </subcellularLocation>
</comment>
<feature type="transmembrane region" description="Helical" evidence="7">
    <location>
        <begin position="241"/>
        <end position="265"/>
    </location>
</feature>
<evidence type="ECO:0000259" key="8">
    <source>
        <dbReference type="PROSITE" id="PS50928"/>
    </source>
</evidence>
<feature type="transmembrane region" description="Helical" evidence="7">
    <location>
        <begin position="466"/>
        <end position="488"/>
    </location>
</feature>
<dbReference type="EMBL" id="CABFWF030000014">
    <property type="protein sequence ID" value="CAD7047556.1"/>
    <property type="molecule type" value="Genomic_DNA"/>
</dbReference>
<keyword evidence="3" id="KW-1003">Cell membrane</keyword>
<feature type="transmembrane region" description="Helical" evidence="7">
    <location>
        <begin position="53"/>
        <end position="78"/>
    </location>
</feature>
<evidence type="ECO:0000313" key="9">
    <source>
        <dbReference type="EMBL" id="CAD7047556.1"/>
    </source>
</evidence>
<dbReference type="PANTHER" id="PTHR30183:SF9">
    <property type="entry name" value="THIAMINE TRANSPORT SYSTEM PERMEASE PROTEIN THIP"/>
    <property type="match status" value="1"/>
</dbReference>
<dbReference type="InterPro" id="IPR000515">
    <property type="entry name" value="MetI-like"/>
</dbReference>
<comment type="caution">
    <text evidence="9">The sequence shown here is derived from an EMBL/GenBank/DDBJ whole genome shotgun (WGS) entry which is preliminary data.</text>
</comment>
<feature type="domain" description="ABC transmembrane type-1" evidence="8">
    <location>
        <begin position="53"/>
        <end position="257"/>
    </location>
</feature>
<dbReference type="Proteomes" id="UP000606921">
    <property type="component" value="Unassembled WGS sequence"/>
</dbReference>
<feature type="transmembrane region" description="Helical" evidence="7">
    <location>
        <begin position="513"/>
        <end position="533"/>
    </location>
</feature>
<dbReference type="PANTHER" id="PTHR30183">
    <property type="entry name" value="MOLYBDENUM TRANSPORT SYSTEM PERMEASE PROTEIN MODB"/>
    <property type="match status" value="1"/>
</dbReference>
<feature type="transmembrane region" description="Helical" evidence="7">
    <location>
        <begin position="12"/>
        <end position="33"/>
    </location>
</feature>
<keyword evidence="10" id="KW-1185">Reference proteome</keyword>
<feature type="transmembrane region" description="Helical" evidence="7">
    <location>
        <begin position="333"/>
        <end position="356"/>
    </location>
</feature>
<evidence type="ECO:0000256" key="5">
    <source>
        <dbReference type="ARBA" id="ARBA00022989"/>
    </source>
</evidence>
<evidence type="ECO:0000256" key="3">
    <source>
        <dbReference type="ARBA" id="ARBA00022475"/>
    </source>
</evidence>
<name>A0ABM8PTE2_9HYPH</name>
<reference evidence="9 10" key="1">
    <citation type="submission" date="2020-11" db="EMBL/GenBank/DDBJ databases">
        <authorList>
            <person name="Lassalle F."/>
        </authorList>
    </citation>
    <scope>NUCLEOTIDE SEQUENCE [LARGE SCALE GENOMIC DNA]</scope>
    <source>
        <strain evidence="9 10">JC140</strain>
    </source>
</reference>
<keyword evidence="2" id="KW-0813">Transport</keyword>
<dbReference type="RefSeq" id="WP_142593454.1">
    <property type="nucleotide sequence ID" value="NZ_CABFWF030000014.1"/>
</dbReference>
<sequence>MLTTAERRTAIGTGLSAFAALVVFVALAVYALFRPDLPPSQTSFWTPYTMRVLRFTLLQAGLSTLLSIGLAVPVALALARRPRFPGRLWILRLMAVPMGLPALVAALGLITVWGTQGMVNDLLLGFGLDEPVNIYGLGGILLAHVFFNLPLACRLMVASLDRLPGEYWMLAAQLGMKPAVIFLRIEWPALSRILPGIGTLIFMLCATSFTLVLVLGGGPAATTLEVAIYQALRFDFDPARAMTLALLQIGVTAVVLAVLSLLPAAEEASVTTGRRSRRLDGRGTASVIWDAVMICCATLMLLLPLGAIVWAGVRADLTGLLTSTAFRQALATSTMVALSSSIAALLLSVAIIGARLTVRETKTPGKPLLALSAALGTAPLLVLLVPPVVLGTGWFLLLRPLASGSSLTAGLVVSINTLMALPFVIRVLEPAMQEHRRKTGRLTASLGISGWARIWRIDRPALIRPALLALSFAMSLSLGDLGAVALFASNDFVTLPWHLYSRLSSYRTADADGLALLLGALCLVLTLIGTSGYERRGNSHG</sequence>
<dbReference type="InterPro" id="IPR035906">
    <property type="entry name" value="MetI-like_sf"/>
</dbReference>
<feature type="domain" description="ABC transmembrane type-1" evidence="8">
    <location>
        <begin position="330"/>
        <end position="529"/>
    </location>
</feature>
<feature type="transmembrane region" description="Helical" evidence="7">
    <location>
        <begin position="286"/>
        <end position="313"/>
    </location>
</feature>
<keyword evidence="5 7" id="KW-1133">Transmembrane helix</keyword>
<feature type="transmembrane region" description="Helical" evidence="7">
    <location>
        <begin position="134"/>
        <end position="153"/>
    </location>
</feature>
<evidence type="ECO:0000256" key="7">
    <source>
        <dbReference type="SAM" id="Phobius"/>
    </source>
</evidence>
<dbReference type="Gene3D" id="1.10.3720.10">
    <property type="entry name" value="MetI-like"/>
    <property type="match status" value="2"/>
</dbReference>
<proteinExistence type="predicted"/>
<accession>A0ABM8PTE2</accession>
<evidence type="ECO:0000256" key="2">
    <source>
        <dbReference type="ARBA" id="ARBA00022448"/>
    </source>
</evidence>
<evidence type="ECO:0000256" key="6">
    <source>
        <dbReference type="ARBA" id="ARBA00023136"/>
    </source>
</evidence>
<feature type="transmembrane region" description="Helical" evidence="7">
    <location>
        <begin position="193"/>
        <end position="221"/>
    </location>
</feature>
<protein>
    <submittedName>
        <fullName evidence="9">Thiamine/thiamine pyrophosphate ABC transporter, permease protein</fullName>
    </submittedName>
</protein>
<evidence type="ECO:0000256" key="4">
    <source>
        <dbReference type="ARBA" id="ARBA00022692"/>
    </source>
</evidence>